<evidence type="ECO:0000313" key="11">
    <source>
        <dbReference type="Proteomes" id="UP001632037"/>
    </source>
</evidence>
<comment type="cofactor">
    <cofactor evidence="1">
        <name>heme b</name>
        <dbReference type="ChEBI" id="CHEBI:60344"/>
    </cofactor>
</comment>
<dbReference type="PANTHER" id="PTHR33577">
    <property type="entry name" value="STERIGMATOCYSTIN BIOSYNTHESIS PEROXIDASE STCC-RELATED"/>
    <property type="match status" value="1"/>
</dbReference>
<organism evidence="10 11">
    <name type="scientific">Phytophthora oleae</name>
    <dbReference type="NCBI Taxonomy" id="2107226"/>
    <lineage>
        <taxon>Eukaryota</taxon>
        <taxon>Sar</taxon>
        <taxon>Stramenopiles</taxon>
        <taxon>Oomycota</taxon>
        <taxon>Peronosporomycetes</taxon>
        <taxon>Peronosporales</taxon>
        <taxon>Peronosporaceae</taxon>
        <taxon>Phytophthora</taxon>
    </lineage>
</organism>
<dbReference type="PANTHER" id="PTHR33577:SF9">
    <property type="entry name" value="PEROXIDASE STCC"/>
    <property type="match status" value="1"/>
</dbReference>
<dbReference type="GO" id="GO:0004601">
    <property type="term" value="F:peroxidase activity"/>
    <property type="evidence" value="ECO:0007669"/>
    <property type="project" value="UniProtKB-KW"/>
</dbReference>
<keyword evidence="8" id="KW-0732">Signal</keyword>
<keyword evidence="6" id="KW-0408">Iron</keyword>
<evidence type="ECO:0000313" key="10">
    <source>
        <dbReference type="EMBL" id="KAL3672569.1"/>
    </source>
</evidence>
<name>A0ABD3G282_9STRA</name>
<dbReference type="SUPFAM" id="SSF47571">
    <property type="entry name" value="Cloroperoxidase"/>
    <property type="match status" value="1"/>
</dbReference>
<reference evidence="10 11" key="1">
    <citation type="submission" date="2024-09" db="EMBL/GenBank/DDBJ databases">
        <title>Genome sequencing and assembly of Phytophthora oleae, isolate VK10A, causative agent of rot of olive drupes.</title>
        <authorList>
            <person name="Conti Taguali S."/>
            <person name="Riolo M."/>
            <person name="La Spada F."/>
            <person name="Cacciola S.O."/>
            <person name="Dionisio G."/>
        </authorList>
    </citation>
    <scope>NUCLEOTIDE SEQUENCE [LARGE SCALE GENOMIC DNA]</scope>
    <source>
        <strain evidence="10 11">VK10A</strain>
    </source>
</reference>
<keyword evidence="5" id="KW-0560">Oxidoreductase</keyword>
<evidence type="ECO:0000256" key="5">
    <source>
        <dbReference type="ARBA" id="ARBA00023002"/>
    </source>
</evidence>
<dbReference type="PROSITE" id="PS51405">
    <property type="entry name" value="HEME_HALOPEROXIDASE"/>
    <property type="match status" value="1"/>
</dbReference>
<feature type="domain" description="Heme haloperoxidase family profile" evidence="9">
    <location>
        <begin position="46"/>
        <end position="248"/>
    </location>
</feature>
<evidence type="ECO:0000256" key="2">
    <source>
        <dbReference type="ARBA" id="ARBA00022559"/>
    </source>
</evidence>
<evidence type="ECO:0000256" key="1">
    <source>
        <dbReference type="ARBA" id="ARBA00001970"/>
    </source>
</evidence>
<dbReference type="AlphaFoldDB" id="A0ABD3G282"/>
<gene>
    <name evidence="10" type="ORF">V7S43_001864</name>
</gene>
<dbReference type="InterPro" id="IPR000028">
    <property type="entry name" value="Chloroperoxidase"/>
</dbReference>
<keyword evidence="11" id="KW-1185">Reference proteome</keyword>
<feature type="signal peptide" evidence="8">
    <location>
        <begin position="1"/>
        <end position="18"/>
    </location>
</feature>
<comment type="similarity">
    <text evidence="7">Belongs to the chloroperoxidase family.</text>
</comment>
<proteinExistence type="inferred from homology"/>
<dbReference type="EMBL" id="JBIMZQ010000003">
    <property type="protein sequence ID" value="KAL3672569.1"/>
    <property type="molecule type" value="Genomic_DNA"/>
</dbReference>
<feature type="chain" id="PRO_5044827359" description="Heme haloperoxidase family profile domain-containing protein" evidence="8">
    <location>
        <begin position="19"/>
        <end position="265"/>
    </location>
</feature>
<keyword evidence="2" id="KW-0575">Peroxidase</keyword>
<evidence type="ECO:0000256" key="3">
    <source>
        <dbReference type="ARBA" id="ARBA00022617"/>
    </source>
</evidence>
<evidence type="ECO:0000256" key="4">
    <source>
        <dbReference type="ARBA" id="ARBA00022723"/>
    </source>
</evidence>
<keyword evidence="3" id="KW-0349">Heme</keyword>
<dbReference type="InterPro" id="IPR036851">
    <property type="entry name" value="Chloroperoxidase-like_sf"/>
</dbReference>
<dbReference type="Proteomes" id="UP001632037">
    <property type="component" value="Unassembled WGS sequence"/>
</dbReference>
<dbReference type="GO" id="GO:0046872">
    <property type="term" value="F:metal ion binding"/>
    <property type="evidence" value="ECO:0007669"/>
    <property type="project" value="UniProtKB-KW"/>
</dbReference>
<dbReference type="Gene3D" id="1.10.489.10">
    <property type="entry name" value="Chloroperoxidase-like"/>
    <property type="match status" value="1"/>
</dbReference>
<sequence length="265" mass="29047">MATIWLLFFLLMFSRACCRPAASLRSVAASNVAEVDHHYARPSGADVSGFPPPNSAPNHRSPCPALNSLANHGFLPRDGKSLTPEMIRNAIVEVFNIDEALAERLTRPLPSQLTLADLSIHGFIEHDASLVHDDTYLKRDPAQINITLADNLFAKSKDGKLDKHIMATERRQRESQCKKENPEYALPVKAQAAAYGESALLLIAMGDCESETISVEHVKSFLVDEKIPDGFHRSDKPISTATTFYLAAQIKLLASLGWGAAVETE</sequence>
<dbReference type="Pfam" id="PF01328">
    <property type="entry name" value="Peroxidase_2"/>
    <property type="match status" value="1"/>
</dbReference>
<evidence type="ECO:0000256" key="7">
    <source>
        <dbReference type="ARBA" id="ARBA00025795"/>
    </source>
</evidence>
<accession>A0ABD3G282</accession>
<keyword evidence="4" id="KW-0479">Metal-binding</keyword>
<evidence type="ECO:0000259" key="9">
    <source>
        <dbReference type="PROSITE" id="PS51405"/>
    </source>
</evidence>
<evidence type="ECO:0000256" key="8">
    <source>
        <dbReference type="SAM" id="SignalP"/>
    </source>
</evidence>
<protein>
    <recommendedName>
        <fullName evidence="9">Heme haloperoxidase family profile domain-containing protein</fullName>
    </recommendedName>
</protein>
<comment type="caution">
    <text evidence="10">The sequence shown here is derived from an EMBL/GenBank/DDBJ whole genome shotgun (WGS) entry which is preliminary data.</text>
</comment>
<evidence type="ECO:0000256" key="6">
    <source>
        <dbReference type="ARBA" id="ARBA00023004"/>
    </source>
</evidence>